<evidence type="ECO:0000313" key="8">
    <source>
        <dbReference type="EMBL" id="CAL1168114.1"/>
    </source>
</evidence>
<evidence type="ECO:0000313" key="9">
    <source>
        <dbReference type="EMBL" id="CAL4802051.1"/>
    </source>
</evidence>
<dbReference type="InterPro" id="IPR048258">
    <property type="entry name" value="Cyclins_cyclin-box"/>
</dbReference>
<dbReference type="InterPro" id="IPR039361">
    <property type="entry name" value="Cyclin"/>
</dbReference>
<comment type="caution">
    <text evidence="7">The sequence shown here is derived from an EMBL/GenBank/DDBJ whole genome shotgun (WGS) entry which is preliminary data.</text>
</comment>
<evidence type="ECO:0000313" key="7">
    <source>
        <dbReference type="EMBL" id="CAI4014739.1"/>
    </source>
</evidence>
<evidence type="ECO:0000256" key="2">
    <source>
        <dbReference type="ARBA" id="ARBA00023127"/>
    </source>
</evidence>
<proteinExistence type="inferred from homology"/>
<reference evidence="8" key="2">
    <citation type="submission" date="2024-04" db="EMBL/GenBank/DDBJ databases">
        <authorList>
            <person name="Chen Y."/>
            <person name="Shah S."/>
            <person name="Dougan E. K."/>
            <person name="Thang M."/>
            <person name="Chan C."/>
        </authorList>
    </citation>
    <scope>NUCLEOTIDE SEQUENCE [LARGE SCALE GENOMIC DNA]</scope>
</reference>
<feature type="domain" description="Cyclin-like" evidence="5">
    <location>
        <begin position="276"/>
        <end position="357"/>
    </location>
</feature>
<dbReference type="GO" id="GO:0051301">
    <property type="term" value="P:cell division"/>
    <property type="evidence" value="ECO:0007669"/>
    <property type="project" value="UniProtKB-KW"/>
</dbReference>
<dbReference type="EMBL" id="CAMXCT020006496">
    <property type="protein sequence ID" value="CAL1168114.1"/>
    <property type="molecule type" value="Genomic_DNA"/>
</dbReference>
<accession>A0A9P1DQS9</accession>
<keyword evidence="1" id="KW-0132">Cell division</keyword>
<evidence type="ECO:0000259" key="5">
    <source>
        <dbReference type="SMART" id="SM00385"/>
    </source>
</evidence>
<reference evidence="7" key="1">
    <citation type="submission" date="2022-10" db="EMBL/GenBank/DDBJ databases">
        <authorList>
            <person name="Chen Y."/>
            <person name="Dougan E. K."/>
            <person name="Chan C."/>
            <person name="Rhodes N."/>
            <person name="Thang M."/>
        </authorList>
    </citation>
    <scope>NUCLEOTIDE SEQUENCE</scope>
</reference>
<dbReference type="SMART" id="SM00385">
    <property type="entry name" value="CYCLIN"/>
    <property type="match status" value="2"/>
</dbReference>
<dbReference type="EMBL" id="CAMXCT010006496">
    <property type="protein sequence ID" value="CAI4014739.1"/>
    <property type="molecule type" value="Genomic_DNA"/>
</dbReference>
<dbReference type="Pfam" id="PF00134">
    <property type="entry name" value="Cyclin_N"/>
    <property type="match status" value="1"/>
</dbReference>
<dbReference type="InterPro" id="IPR013763">
    <property type="entry name" value="Cyclin-like_dom"/>
</dbReference>
<dbReference type="Proteomes" id="UP001152797">
    <property type="component" value="Unassembled WGS sequence"/>
</dbReference>
<dbReference type="SMART" id="SM01332">
    <property type="entry name" value="Cyclin_C"/>
    <property type="match status" value="1"/>
</dbReference>
<sequence length="390" mass="43623">MTRATSDHSVRSAAHLNILPVAMQPQVRPARRNAVLGDITNTGPIGLGGKVLGSEKSSLPSFAPMPSLKTTSVMGTGTTSAAGRCFRGKEDGQLGLFSLGSAPQAHAREQHARFIRPASGDFMDVAMEEEPSEDPQHVAEYTKDIYAHMFAIEGSFQPRPHYLTEQREINAKMRAILVDWLVEVHMKHRLRRETLFMAVSLIDRYLSVRQVARKRLQLCGVAAMFIAAKFEEIYPPEVKDFVYITDNAYTKDDILNMEVSMLRTLDFALCGPTAAHFLDRFHRANVCSEEQLHLMHYLAELALLEVQMLQYTPSHIAAAAALLSNKLLKFPTWPPCMAQFSKHSEGEIKACARELCGILESIDRSSLQAIRKKYSQERFKRVAKLSFGSS</sequence>
<dbReference type="PANTHER" id="PTHR10177">
    <property type="entry name" value="CYCLINS"/>
    <property type="match status" value="1"/>
</dbReference>
<organism evidence="7">
    <name type="scientific">Cladocopium goreaui</name>
    <dbReference type="NCBI Taxonomy" id="2562237"/>
    <lineage>
        <taxon>Eukaryota</taxon>
        <taxon>Sar</taxon>
        <taxon>Alveolata</taxon>
        <taxon>Dinophyceae</taxon>
        <taxon>Suessiales</taxon>
        <taxon>Symbiodiniaceae</taxon>
        <taxon>Cladocopium</taxon>
    </lineage>
</organism>
<evidence type="ECO:0000259" key="6">
    <source>
        <dbReference type="SMART" id="SM01332"/>
    </source>
</evidence>
<evidence type="ECO:0000313" key="10">
    <source>
        <dbReference type="Proteomes" id="UP001152797"/>
    </source>
</evidence>
<dbReference type="EMBL" id="CAMXCT030006496">
    <property type="protein sequence ID" value="CAL4802051.1"/>
    <property type="molecule type" value="Genomic_DNA"/>
</dbReference>
<dbReference type="InterPro" id="IPR006671">
    <property type="entry name" value="Cyclin_N"/>
</dbReference>
<evidence type="ECO:0000256" key="3">
    <source>
        <dbReference type="ARBA" id="ARBA00023306"/>
    </source>
</evidence>
<keyword evidence="10" id="KW-1185">Reference proteome</keyword>
<dbReference type="InterPro" id="IPR036915">
    <property type="entry name" value="Cyclin-like_sf"/>
</dbReference>
<comment type="similarity">
    <text evidence="4">Belongs to the cyclin family.</text>
</comment>
<evidence type="ECO:0000256" key="4">
    <source>
        <dbReference type="RuleBase" id="RU000383"/>
    </source>
</evidence>
<dbReference type="Gene3D" id="1.10.472.10">
    <property type="entry name" value="Cyclin-like"/>
    <property type="match status" value="2"/>
</dbReference>
<dbReference type="OrthoDB" id="5590282at2759"/>
<dbReference type="SUPFAM" id="SSF47954">
    <property type="entry name" value="Cyclin-like"/>
    <property type="match status" value="2"/>
</dbReference>
<evidence type="ECO:0000256" key="1">
    <source>
        <dbReference type="ARBA" id="ARBA00022618"/>
    </source>
</evidence>
<dbReference type="AlphaFoldDB" id="A0A9P1DQS9"/>
<dbReference type="PROSITE" id="PS00292">
    <property type="entry name" value="CYCLINS"/>
    <property type="match status" value="1"/>
</dbReference>
<feature type="domain" description="Cyclin-like" evidence="5">
    <location>
        <begin position="179"/>
        <end position="263"/>
    </location>
</feature>
<dbReference type="InterPro" id="IPR004367">
    <property type="entry name" value="Cyclin_C-dom"/>
</dbReference>
<name>A0A9P1DQS9_9DINO</name>
<protein>
    <submittedName>
        <fullName evidence="9">G2/mitotic-specific cyclin-B</fullName>
    </submittedName>
</protein>
<dbReference type="CDD" id="cd20507">
    <property type="entry name" value="CYCLIN_CCNB1-like_rpt1"/>
    <property type="match status" value="1"/>
</dbReference>
<dbReference type="FunFam" id="1.10.472.10:FF:000001">
    <property type="entry name" value="G2/mitotic-specific cyclin"/>
    <property type="match status" value="1"/>
</dbReference>
<keyword evidence="3" id="KW-0131">Cell cycle</keyword>
<feature type="domain" description="Cyclin C-terminal" evidence="6">
    <location>
        <begin position="272"/>
        <end position="388"/>
    </location>
</feature>
<dbReference type="Pfam" id="PF02984">
    <property type="entry name" value="Cyclin_C"/>
    <property type="match status" value="1"/>
</dbReference>
<gene>
    <name evidence="7" type="ORF">C1SCF055_LOCUS39617</name>
</gene>
<keyword evidence="2 4" id="KW-0195">Cyclin</keyword>